<feature type="domain" description="Ubiquitin-like protease family profile" evidence="6">
    <location>
        <begin position="333"/>
        <end position="505"/>
    </location>
</feature>
<evidence type="ECO:0000256" key="4">
    <source>
        <dbReference type="ARBA" id="ARBA00022801"/>
    </source>
</evidence>
<evidence type="ECO:0000313" key="7">
    <source>
        <dbReference type="EMBL" id="MBA4671300.1"/>
    </source>
</evidence>
<reference evidence="7" key="1">
    <citation type="journal article" date="2013" name="J. Plant Res.">
        <title>Effect of fungi and light on seed germination of three Opuntia species from semiarid lands of central Mexico.</title>
        <authorList>
            <person name="Delgado-Sanchez P."/>
            <person name="Jimenez-Bremont J.F."/>
            <person name="Guerrero-Gonzalez Mde L."/>
            <person name="Flores J."/>
        </authorList>
    </citation>
    <scope>NUCLEOTIDE SEQUENCE</scope>
    <source>
        <tissue evidence="7">Cladode</tissue>
    </source>
</reference>
<comment type="similarity">
    <text evidence="1">Belongs to the peptidase C48 family.</text>
</comment>
<dbReference type="GO" id="GO:0016929">
    <property type="term" value="F:deSUMOylase activity"/>
    <property type="evidence" value="ECO:0007669"/>
    <property type="project" value="TreeGrafter"/>
</dbReference>
<dbReference type="InterPro" id="IPR038765">
    <property type="entry name" value="Papain-like_cys_pep_sf"/>
</dbReference>
<dbReference type="Gene3D" id="3.40.395.10">
    <property type="entry name" value="Adenoviral Proteinase, Chain A"/>
    <property type="match status" value="1"/>
</dbReference>
<protein>
    <recommendedName>
        <fullName evidence="6">Ubiquitin-like protease family profile domain-containing protein</fullName>
    </recommendedName>
</protein>
<accession>A0A7C9EM02</accession>
<keyword evidence="3" id="KW-0833">Ubl conjugation pathway</keyword>
<reference evidence="7" key="2">
    <citation type="submission" date="2020-07" db="EMBL/GenBank/DDBJ databases">
        <authorList>
            <person name="Vera ALvarez R."/>
            <person name="Arias-Moreno D.M."/>
            <person name="Jimenez-Jacinto V."/>
            <person name="Jimenez-Bremont J.F."/>
            <person name="Swaminathan K."/>
            <person name="Moose S.P."/>
            <person name="Guerrero-Gonzalez M.L."/>
            <person name="Marino-Ramirez L."/>
            <person name="Landsman D."/>
            <person name="Rodriguez-Kessler M."/>
            <person name="Delgado-Sanchez P."/>
        </authorList>
    </citation>
    <scope>NUCLEOTIDE SEQUENCE</scope>
    <source>
        <tissue evidence="7">Cladode</tissue>
    </source>
</reference>
<evidence type="ECO:0000256" key="5">
    <source>
        <dbReference type="ARBA" id="ARBA00022807"/>
    </source>
</evidence>
<evidence type="ECO:0000259" key="6">
    <source>
        <dbReference type="PROSITE" id="PS50600"/>
    </source>
</evidence>
<dbReference type="PROSITE" id="PS50600">
    <property type="entry name" value="ULP_PROTEASE"/>
    <property type="match status" value="1"/>
</dbReference>
<dbReference type="GO" id="GO:0006508">
    <property type="term" value="P:proteolysis"/>
    <property type="evidence" value="ECO:0007669"/>
    <property type="project" value="UniProtKB-KW"/>
</dbReference>
<dbReference type="InterPro" id="IPR003653">
    <property type="entry name" value="Peptidase_C48_C"/>
</dbReference>
<proteinExistence type="inferred from homology"/>
<evidence type="ECO:0000256" key="2">
    <source>
        <dbReference type="ARBA" id="ARBA00022670"/>
    </source>
</evidence>
<dbReference type="GO" id="GO:0005634">
    <property type="term" value="C:nucleus"/>
    <property type="evidence" value="ECO:0007669"/>
    <property type="project" value="TreeGrafter"/>
</dbReference>
<dbReference type="FunFam" id="3.40.395.10:FF:000005">
    <property type="entry name" value="Ubiquitin-like-specific protease ESD4"/>
    <property type="match status" value="1"/>
</dbReference>
<dbReference type="PANTHER" id="PTHR12606">
    <property type="entry name" value="SENTRIN/SUMO-SPECIFIC PROTEASE"/>
    <property type="match status" value="1"/>
</dbReference>
<dbReference type="AlphaFoldDB" id="A0A7C9EM02"/>
<organism evidence="7">
    <name type="scientific">Opuntia streptacantha</name>
    <name type="common">Prickly pear cactus</name>
    <name type="synonym">Opuntia cardona</name>
    <dbReference type="NCBI Taxonomy" id="393608"/>
    <lineage>
        <taxon>Eukaryota</taxon>
        <taxon>Viridiplantae</taxon>
        <taxon>Streptophyta</taxon>
        <taxon>Embryophyta</taxon>
        <taxon>Tracheophyta</taxon>
        <taxon>Spermatophyta</taxon>
        <taxon>Magnoliopsida</taxon>
        <taxon>eudicotyledons</taxon>
        <taxon>Gunneridae</taxon>
        <taxon>Pentapetalae</taxon>
        <taxon>Caryophyllales</taxon>
        <taxon>Cactineae</taxon>
        <taxon>Cactaceae</taxon>
        <taxon>Opuntioideae</taxon>
        <taxon>Opuntia</taxon>
    </lineage>
</organism>
<dbReference type="SUPFAM" id="SSF54001">
    <property type="entry name" value="Cysteine proteinases"/>
    <property type="match status" value="1"/>
</dbReference>
<sequence length="535" mass="61389">MGALTNNRKRVDESFSLYSPFQSLNSPSFHRYSSQIDSRLSKKPKISSVINSPEKLGSSRQSIVSRLQRYPEPTRQLPREVHAPCRVTKCGFLSSASGTLKKSRVSAFREKADDMGNVVNVLRCKYEQAKQSALGSLQHVKVVKGADVEELPSKTDIVVSEDSSDVQIVEDGNEVRSVISDDHREPERNGLLLETQNLDKKVLENGIVLASSSAMSDLSKVEETKKMLGSLSLDREAYKNLLGTVERNYSGKLRTLQLEIDVEVAKLHSIRSLQSLKQELDELKKPEVLKKPEEDSLREPFVPLTEEEQEEVAKAFSNASRRKVFVTHENSNIQITGEILQCLKPRAWLNDEVINLYLELLKERERREPKKFLNCHFFNTFFYKKLIGGRNGYDYKSVRRWTTQKKLGYGLIDCDKIFVPIHKEVHWCLAVINKMEKKFQYLDSLGGRDAHVLKVLARYFVDEVKDKSGQDIDVSSWDHEYVEDLPEQQNGYDCGVFMIKYADFYSRGMGLHFSQENMPYFRVRTAKEILKLRAD</sequence>
<dbReference type="EMBL" id="GISG01250481">
    <property type="protein sequence ID" value="MBA4671300.1"/>
    <property type="molecule type" value="Transcribed_RNA"/>
</dbReference>
<evidence type="ECO:0000256" key="3">
    <source>
        <dbReference type="ARBA" id="ARBA00022786"/>
    </source>
</evidence>
<keyword evidence="2" id="KW-0645">Protease</keyword>
<evidence type="ECO:0000256" key="1">
    <source>
        <dbReference type="ARBA" id="ARBA00005234"/>
    </source>
</evidence>
<dbReference type="Pfam" id="PF02902">
    <property type="entry name" value="Peptidase_C48"/>
    <property type="match status" value="1"/>
</dbReference>
<keyword evidence="5" id="KW-0788">Thiol protease</keyword>
<dbReference type="PANTHER" id="PTHR12606:SF1">
    <property type="entry name" value="UBIQUITIN-LIKE-SPECIFIC PROTEASE 1A"/>
    <property type="match status" value="1"/>
</dbReference>
<name>A0A7C9EM02_OPUST</name>
<dbReference type="GO" id="GO:0016926">
    <property type="term" value="P:protein desumoylation"/>
    <property type="evidence" value="ECO:0007669"/>
    <property type="project" value="TreeGrafter"/>
</dbReference>
<keyword evidence="4" id="KW-0378">Hydrolase</keyword>